<dbReference type="InterPro" id="IPR001173">
    <property type="entry name" value="Glyco_trans_2-like"/>
</dbReference>
<reference evidence="2 3" key="1">
    <citation type="submission" date="2016-10" db="EMBL/GenBank/DDBJ databases">
        <authorList>
            <person name="de Groot N.N."/>
        </authorList>
    </citation>
    <scope>NUCLEOTIDE SEQUENCE [LARGE SCALE GENOMIC DNA]</scope>
    <source>
        <strain evidence="2 3">CGMCC 1.10959</strain>
    </source>
</reference>
<dbReference type="InterPro" id="IPR029044">
    <property type="entry name" value="Nucleotide-diphossugar_trans"/>
</dbReference>
<dbReference type="CDD" id="cd06433">
    <property type="entry name" value="GT_2_WfgS_like"/>
    <property type="match status" value="1"/>
</dbReference>
<organism evidence="2 3">
    <name type="scientific">Sedimentitalea nanhaiensis</name>
    <dbReference type="NCBI Taxonomy" id="999627"/>
    <lineage>
        <taxon>Bacteria</taxon>
        <taxon>Pseudomonadati</taxon>
        <taxon>Pseudomonadota</taxon>
        <taxon>Alphaproteobacteria</taxon>
        <taxon>Rhodobacterales</taxon>
        <taxon>Paracoccaceae</taxon>
        <taxon>Sedimentitalea</taxon>
    </lineage>
</organism>
<dbReference type="PANTHER" id="PTHR43685">
    <property type="entry name" value="GLYCOSYLTRANSFERASE"/>
    <property type="match status" value="1"/>
</dbReference>
<gene>
    <name evidence="2" type="ORF">SAMN05216236_102143</name>
</gene>
<keyword evidence="3" id="KW-1185">Reference proteome</keyword>
<protein>
    <submittedName>
        <fullName evidence="2">Glycosyltransferase involved in cell wall bisynthesis</fullName>
    </submittedName>
</protein>
<evidence type="ECO:0000313" key="2">
    <source>
        <dbReference type="EMBL" id="SFT48097.1"/>
    </source>
</evidence>
<dbReference type="InterPro" id="IPR050834">
    <property type="entry name" value="Glycosyltransf_2"/>
</dbReference>
<dbReference type="eggNOG" id="COG1216">
    <property type="taxonomic scope" value="Bacteria"/>
</dbReference>
<dbReference type="OrthoDB" id="5291101at2"/>
<feature type="domain" description="Glycosyltransferase 2-like" evidence="1">
    <location>
        <begin position="8"/>
        <end position="142"/>
    </location>
</feature>
<proteinExistence type="predicted"/>
<dbReference type="Gene3D" id="3.90.550.10">
    <property type="entry name" value="Spore Coat Polysaccharide Biosynthesis Protein SpsA, Chain A"/>
    <property type="match status" value="1"/>
</dbReference>
<dbReference type="SUPFAM" id="SSF53448">
    <property type="entry name" value="Nucleotide-diphospho-sugar transferases"/>
    <property type="match status" value="1"/>
</dbReference>
<dbReference type="Proteomes" id="UP000182466">
    <property type="component" value="Unassembled WGS sequence"/>
</dbReference>
<dbReference type="AlphaFoldDB" id="A0A1I6YCL5"/>
<evidence type="ECO:0000313" key="3">
    <source>
        <dbReference type="Proteomes" id="UP000182466"/>
    </source>
</evidence>
<dbReference type="EMBL" id="FPAW01000002">
    <property type="protein sequence ID" value="SFT48097.1"/>
    <property type="molecule type" value="Genomic_DNA"/>
</dbReference>
<dbReference type="GO" id="GO:0016740">
    <property type="term" value="F:transferase activity"/>
    <property type="evidence" value="ECO:0007669"/>
    <property type="project" value="UniProtKB-KW"/>
</dbReference>
<dbReference type="PANTHER" id="PTHR43685:SF2">
    <property type="entry name" value="GLYCOSYLTRANSFERASE 2-LIKE DOMAIN-CONTAINING PROTEIN"/>
    <property type="match status" value="1"/>
</dbReference>
<sequence length="294" mass="32932">MPGLPSISVVTATFNLIEAGREDAFRRAVDCLQEQGLTDLEHVIQDGGSDDGTQEMIRQVTADLPRTVFASEPDEGLYDGMNRAVARATGDYVLFLNSDDALASGDVLKAMQAELHKHRPDYAYGATASQDSQGRETVARRTGLRAVLQRMPFCHNSVLIRRSVFNALGGHDTAFRVAADYDLVLRMVSGGYDGVRVDRPVSLFWTRGVSGDDDRVAQDYARIWQRYFANRRAAAGLTLEEYKRFYIRGHMPLNLMFEVMTDKNAPLAIRHSARHGFSKSLRRALQPWRRYGGE</sequence>
<accession>A0A1I6YCL5</accession>
<evidence type="ECO:0000259" key="1">
    <source>
        <dbReference type="Pfam" id="PF00535"/>
    </source>
</evidence>
<dbReference type="STRING" id="999627.SAMN05216236_102143"/>
<dbReference type="RefSeq" id="WP_051372202.1">
    <property type="nucleotide sequence ID" value="NZ_FPAW01000002.1"/>
</dbReference>
<dbReference type="Pfam" id="PF00535">
    <property type="entry name" value="Glycos_transf_2"/>
    <property type="match status" value="1"/>
</dbReference>
<name>A0A1I6YCL5_9RHOB</name>
<keyword evidence="2" id="KW-0808">Transferase</keyword>